<evidence type="ECO:0000313" key="5">
    <source>
        <dbReference type="Proteomes" id="UP000178880"/>
    </source>
</evidence>
<proteinExistence type="predicted"/>
<organism evidence="4 5">
    <name type="scientific">Candidatus Liptonbacteria bacterium RIFCSPLOWO2_01_FULL_52_25</name>
    <dbReference type="NCBI Taxonomy" id="1798650"/>
    <lineage>
        <taxon>Bacteria</taxon>
        <taxon>Candidatus Liptoniibacteriota</taxon>
    </lineage>
</organism>
<keyword evidence="2" id="KW-0812">Transmembrane</keyword>
<dbReference type="InterPro" id="IPR014044">
    <property type="entry name" value="CAP_dom"/>
</dbReference>
<feature type="transmembrane region" description="Helical" evidence="2">
    <location>
        <begin position="30"/>
        <end position="47"/>
    </location>
</feature>
<dbReference type="CDD" id="cd05379">
    <property type="entry name" value="CAP_bacterial"/>
    <property type="match status" value="1"/>
</dbReference>
<dbReference type="Gene3D" id="3.40.33.10">
    <property type="entry name" value="CAP"/>
    <property type="match status" value="1"/>
</dbReference>
<dbReference type="Pfam" id="PF00188">
    <property type="entry name" value="CAP"/>
    <property type="match status" value="1"/>
</dbReference>
<keyword evidence="2" id="KW-0472">Membrane</keyword>
<feature type="domain" description="SCP" evidence="3">
    <location>
        <begin position="70"/>
        <end position="174"/>
    </location>
</feature>
<evidence type="ECO:0000256" key="2">
    <source>
        <dbReference type="SAM" id="Phobius"/>
    </source>
</evidence>
<evidence type="ECO:0000313" key="4">
    <source>
        <dbReference type="EMBL" id="OGY99604.1"/>
    </source>
</evidence>
<dbReference type="InterPro" id="IPR035940">
    <property type="entry name" value="CAP_sf"/>
</dbReference>
<feature type="transmembrane region" description="Helical" evidence="2">
    <location>
        <begin position="281"/>
        <end position="300"/>
    </location>
</feature>
<name>A0A1G2CE06_9BACT</name>
<gene>
    <name evidence="4" type="ORF">A2945_03090</name>
</gene>
<sequence length="349" mass="37784">MNRFGTTVKRFFTPTEQDKMLPLGLGREAFFLYFLLALFLILSPVYLRISELALLADPAIVDSQAEILVRLANRDRAASGLPELRVNSKLIRAASFKVDDMFAKQYFAHFSPIDNASPWDFFRAANYRYYAAGENLAVDFVTAEDVHTALMNSPTHRANIMSPLFTEVGISVKQGIWNNHSSIMIAQYFGKERVSAPVVAQVAPTPPASAPAPTPVIPAPIPAPIAAVPPPAPQPSQILGTEESSVPPAVTKPTPLPTPIPIAPTNGSNAVRQFLTAENEIKVFSLFAILSILISFMFLLTRGERLTVSVAARILVLIVMFGYIAAFGVGEFSMSAISPVPAAQIVGSM</sequence>
<feature type="transmembrane region" description="Helical" evidence="2">
    <location>
        <begin position="306"/>
        <end position="329"/>
    </location>
</feature>
<protein>
    <recommendedName>
        <fullName evidence="3">SCP domain-containing protein</fullName>
    </recommendedName>
</protein>
<dbReference type="PANTHER" id="PTHR31157:SF1">
    <property type="entry name" value="SCP DOMAIN-CONTAINING PROTEIN"/>
    <property type="match status" value="1"/>
</dbReference>
<comment type="caution">
    <text evidence="4">The sequence shown here is derived from an EMBL/GenBank/DDBJ whole genome shotgun (WGS) entry which is preliminary data.</text>
</comment>
<dbReference type="STRING" id="1798650.A2945_03090"/>
<dbReference type="PANTHER" id="PTHR31157">
    <property type="entry name" value="SCP DOMAIN-CONTAINING PROTEIN"/>
    <property type="match status" value="1"/>
</dbReference>
<dbReference type="Proteomes" id="UP000178880">
    <property type="component" value="Unassembled WGS sequence"/>
</dbReference>
<reference evidence="4 5" key="1">
    <citation type="journal article" date="2016" name="Nat. Commun.">
        <title>Thousands of microbial genomes shed light on interconnected biogeochemical processes in an aquifer system.</title>
        <authorList>
            <person name="Anantharaman K."/>
            <person name="Brown C.T."/>
            <person name="Hug L.A."/>
            <person name="Sharon I."/>
            <person name="Castelle C.J."/>
            <person name="Probst A.J."/>
            <person name="Thomas B.C."/>
            <person name="Singh A."/>
            <person name="Wilkins M.J."/>
            <person name="Karaoz U."/>
            <person name="Brodie E.L."/>
            <person name="Williams K.H."/>
            <person name="Hubbard S.S."/>
            <person name="Banfield J.F."/>
        </authorList>
    </citation>
    <scope>NUCLEOTIDE SEQUENCE [LARGE SCALE GENOMIC DNA]</scope>
</reference>
<evidence type="ECO:0000259" key="3">
    <source>
        <dbReference type="Pfam" id="PF00188"/>
    </source>
</evidence>
<feature type="region of interest" description="Disordered" evidence="1">
    <location>
        <begin position="232"/>
        <end position="251"/>
    </location>
</feature>
<evidence type="ECO:0000256" key="1">
    <source>
        <dbReference type="SAM" id="MobiDB-lite"/>
    </source>
</evidence>
<dbReference type="EMBL" id="MHLA01000014">
    <property type="protein sequence ID" value="OGY99604.1"/>
    <property type="molecule type" value="Genomic_DNA"/>
</dbReference>
<dbReference type="AlphaFoldDB" id="A0A1G2CE06"/>
<accession>A0A1G2CE06</accession>
<keyword evidence="2" id="KW-1133">Transmembrane helix</keyword>
<dbReference type="SUPFAM" id="SSF55797">
    <property type="entry name" value="PR-1-like"/>
    <property type="match status" value="1"/>
</dbReference>